<reference evidence="6 7" key="2">
    <citation type="submission" date="2020-08" db="EMBL/GenBank/DDBJ databases">
        <authorList>
            <person name="Partida-Martinez L."/>
            <person name="Huntemann M."/>
            <person name="Clum A."/>
            <person name="Wang J."/>
            <person name="Palaniappan K."/>
            <person name="Ritter S."/>
            <person name="Chen I.-M."/>
            <person name="Stamatis D."/>
            <person name="Reddy T."/>
            <person name="O'Malley R."/>
            <person name="Daum C."/>
            <person name="Shapiro N."/>
            <person name="Ivanova N."/>
            <person name="Kyrpides N."/>
            <person name="Woyke T."/>
        </authorList>
    </citation>
    <scope>NUCLEOTIDE SEQUENCE [LARGE SCALE GENOMIC DNA]</scope>
    <source>
        <strain evidence="6 7">RAS26</strain>
    </source>
</reference>
<dbReference type="Pfam" id="PF13401">
    <property type="entry name" value="AAA_22"/>
    <property type="match status" value="1"/>
</dbReference>
<dbReference type="InterPro" id="IPR016032">
    <property type="entry name" value="Sig_transdc_resp-reg_C-effctor"/>
</dbReference>
<reference evidence="6 7" key="1">
    <citation type="submission" date="2020-08" db="EMBL/GenBank/DDBJ databases">
        <title>The Agave Microbiome: Exploring the role of microbial communities in plant adaptations to desert environments.</title>
        <authorList>
            <person name="Partida-Martinez L.P."/>
        </authorList>
    </citation>
    <scope>NUCLEOTIDE SEQUENCE [LARGE SCALE GENOMIC DNA]</scope>
    <source>
        <strain evidence="6 7">RAS26</strain>
    </source>
</reference>
<dbReference type="Pfam" id="PF00486">
    <property type="entry name" value="Trans_reg_C"/>
    <property type="match status" value="1"/>
</dbReference>
<protein>
    <submittedName>
        <fullName evidence="6">Putative ATPase</fullName>
    </submittedName>
</protein>
<dbReference type="SMART" id="SM00862">
    <property type="entry name" value="Trans_reg_C"/>
    <property type="match status" value="1"/>
</dbReference>
<dbReference type="SUPFAM" id="SSF52540">
    <property type="entry name" value="P-loop containing nucleoside triphosphate hydrolases"/>
    <property type="match status" value="1"/>
</dbReference>
<dbReference type="GO" id="GO:0006355">
    <property type="term" value="P:regulation of DNA-templated transcription"/>
    <property type="evidence" value="ECO:0007669"/>
    <property type="project" value="InterPro"/>
</dbReference>
<dbReference type="Pfam" id="PF03704">
    <property type="entry name" value="BTAD"/>
    <property type="match status" value="1"/>
</dbReference>
<dbReference type="PRINTS" id="PR00364">
    <property type="entry name" value="DISEASERSIST"/>
</dbReference>
<dbReference type="InterPro" id="IPR005158">
    <property type="entry name" value="BTAD"/>
</dbReference>
<dbReference type="InterPro" id="IPR049945">
    <property type="entry name" value="AAA_22"/>
</dbReference>
<dbReference type="PROSITE" id="PS51755">
    <property type="entry name" value="OMPR_PHOB"/>
    <property type="match status" value="1"/>
</dbReference>
<sequence length="970" mass="99800">MQAVDAVPDVRVDVLGPLRLTVGDAAVDVVGTRRRAVLALLALAPGRTVTVATLVDALWPGGAPASGRQPLQSHVSRLRAQLGPAGARLVTVPDGYRLDLPPGAVDLGRARTLVREARTTADAAHALALLREAAALWRGPVLADLTDVPPVRDAVVACERLRRETTEALVAAGLAAGRAPEVLELAAAAAAQDPLAEPSTVLHVRALAATGRAPDALRVARAFRRRLAEETGLDPTPALAAAEREVAAGVAGPGTTDGAEGGVPHRVSALVGRAEQVAALRGLLAHERLVTLAGTGGVGKTSVALEVARSADDAVVLTLAPVDDPGAVPHALAAALGLAAVRGDVLTACAALLADRPALLLVDNAEHLLAAVRDAVATLLAACPRLRVLVTSREPLGLAAERTVRLSPLPVPEPGADAAHVRDSPAVALFLARADRVRPGVVATADDLTVVAEVVRRLDGIPLAIELAAGRLSTLGLRDLRDRLDRALDLLGDGRPTADARHRTLRATIAWSDALLAADERLLLQHLAAFPDGLDLAAAEGLARAVGTHGDPATLLARLVDASVLHVDFDGGTRFRMLETVRAYAAGTADGRVGPEHLLRWARDLAADVAAGMETEREPEADATLRRELANLRAAWHAARTRGTVDDAAALVVGLFEAVAYRDLLEIRAWSLALAEDPALEGHPRAAAVLGVAAEAAYQGGDPARAESLARAGLACAHDDEGRWFCLLPLAVVALARGAHADAVGHAVAAATLRAAPRETFGIAALATAYGGALDAARSLADRGRSAATSPTLRAWAAYVDGEIAQLAGDLDDAEAGYVDAVAAARASGAGFLLGVAHVGLVSVQAARGRVREALTGYREVVDRFAATGNWTHLWAALRDLADLLWRLGDGETAALLHSGADAAPDAPADPRRPRRSTPLPGPPRAAVLTAAREAVERALVGLGDGATDPTSVAADAGERAGPPPPAGRV</sequence>
<dbReference type="Gene3D" id="1.25.40.10">
    <property type="entry name" value="Tetratricopeptide repeat domain"/>
    <property type="match status" value="2"/>
</dbReference>
<evidence type="ECO:0000256" key="2">
    <source>
        <dbReference type="ARBA" id="ARBA00023125"/>
    </source>
</evidence>
<feature type="domain" description="OmpR/PhoB-type" evidence="5">
    <location>
        <begin position="2"/>
        <end position="100"/>
    </location>
</feature>
<evidence type="ECO:0000313" key="6">
    <source>
        <dbReference type="EMBL" id="MBB2922132.1"/>
    </source>
</evidence>
<keyword evidence="2 3" id="KW-0238">DNA-binding</keyword>
<dbReference type="InterPro" id="IPR011990">
    <property type="entry name" value="TPR-like_helical_dom_sf"/>
</dbReference>
<dbReference type="PANTHER" id="PTHR47691">
    <property type="entry name" value="REGULATOR-RELATED"/>
    <property type="match status" value="1"/>
</dbReference>
<gene>
    <name evidence="6" type="ORF">FHR80_001026</name>
</gene>
<dbReference type="GO" id="GO:0000160">
    <property type="term" value="P:phosphorelay signal transduction system"/>
    <property type="evidence" value="ECO:0007669"/>
    <property type="project" value="InterPro"/>
</dbReference>
<dbReference type="AlphaFoldDB" id="A0A7W4YAV0"/>
<dbReference type="SMART" id="SM01043">
    <property type="entry name" value="BTAD"/>
    <property type="match status" value="1"/>
</dbReference>
<name>A0A7W4YAV0_9CELL</name>
<organism evidence="6 7">
    <name type="scientific">Cellulomonas cellasea</name>
    <dbReference type="NCBI Taxonomy" id="43670"/>
    <lineage>
        <taxon>Bacteria</taxon>
        <taxon>Bacillati</taxon>
        <taxon>Actinomycetota</taxon>
        <taxon>Actinomycetes</taxon>
        <taxon>Micrococcales</taxon>
        <taxon>Cellulomonadaceae</taxon>
        <taxon>Cellulomonas</taxon>
    </lineage>
</organism>
<dbReference type="SUPFAM" id="SSF46894">
    <property type="entry name" value="C-terminal effector domain of the bipartite response regulators"/>
    <property type="match status" value="1"/>
</dbReference>
<dbReference type="Gene3D" id="3.40.50.300">
    <property type="entry name" value="P-loop containing nucleotide triphosphate hydrolases"/>
    <property type="match status" value="1"/>
</dbReference>
<dbReference type="InterPro" id="IPR001867">
    <property type="entry name" value="OmpR/PhoB-type_DNA-bd"/>
</dbReference>
<proteinExistence type="inferred from homology"/>
<dbReference type="Gene3D" id="1.10.10.10">
    <property type="entry name" value="Winged helix-like DNA-binding domain superfamily/Winged helix DNA-binding domain"/>
    <property type="match status" value="1"/>
</dbReference>
<dbReference type="Proteomes" id="UP000518206">
    <property type="component" value="Unassembled WGS sequence"/>
</dbReference>
<comment type="caution">
    <text evidence="6">The sequence shown here is derived from an EMBL/GenBank/DDBJ whole genome shotgun (WGS) entry which is preliminary data.</text>
</comment>
<accession>A0A7W4YAV0</accession>
<dbReference type="GO" id="GO:0016887">
    <property type="term" value="F:ATP hydrolysis activity"/>
    <property type="evidence" value="ECO:0007669"/>
    <property type="project" value="InterPro"/>
</dbReference>
<dbReference type="SUPFAM" id="SSF48452">
    <property type="entry name" value="TPR-like"/>
    <property type="match status" value="2"/>
</dbReference>
<dbReference type="EMBL" id="JACHVX010000001">
    <property type="protein sequence ID" value="MBB2922132.1"/>
    <property type="molecule type" value="Genomic_DNA"/>
</dbReference>
<dbReference type="RefSeq" id="WP_260176039.1">
    <property type="nucleotide sequence ID" value="NZ_JACHVX010000001.1"/>
</dbReference>
<feature type="DNA-binding region" description="OmpR/PhoB-type" evidence="3">
    <location>
        <begin position="2"/>
        <end position="100"/>
    </location>
</feature>
<evidence type="ECO:0000256" key="4">
    <source>
        <dbReference type="SAM" id="MobiDB-lite"/>
    </source>
</evidence>
<evidence type="ECO:0000256" key="1">
    <source>
        <dbReference type="ARBA" id="ARBA00005820"/>
    </source>
</evidence>
<dbReference type="GO" id="GO:0003677">
    <property type="term" value="F:DNA binding"/>
    <property type="evidence" value="ECO:0007669"/>
    <property type="project" value="UniProtKB-UniRule"/>
</dbReference>
<dbReference type="PANTHER" id="PTHR47691:SF3">
    <property type="entry name" value="HTH-TYPE TRANSCRIPTIONAL REGULATOR RV0890C-RELATED"/>
    <property type="match status" value="1"/>
</dbReference>
<evidence type="ECO:0000256" key="3">
    <source>
        <dbReference type="PROSITE-ProRule" id="PRU01091"/>
    </source>
</evidence>
<dbReference type="InterPro" id="IPR036388">
    <property type="entry name" value="WH-like_DNA-bd_sf"/>
</dbReference>
<evidence type="ECO:0000313" key="7">
    <source>
        <dbReference type="Proteomes" id="UP000518206"/>
    </source>
</evidence>
<comment type="similarity">
    <text evidence="1">Belongs to the AfsR/DnrI/RedD regulatory family.</text>
</comment>
<feature type="region of interest" description="Disordered" evidence="4">
    <location>
        <begin position="899"/>
        <end position="970"/>
    </location>
</feature>
<evidence type="ECO:0000259" key="5">
    <source>
        <dbReference type="PROSITE" id="PS51755"/>
    </source>
</evidence>
<dbReference type="InterPro" id="IPR027417">
    <property type="entry name" value="P-loop_NTPase"/>
</dbReference>